<gene>
    <name evidence="1" type="ORF">EK21DRAFT_114966</name>
</gene>
<keyword evidence="2" id="KW-1185">Reference proteome</keyword>
<evidence type="ECO:0000313" key="2">
    <source>
        <dbReference type="Proteomes" id="UP000799777"/>
    </source>
</evidence>
<sequence length="133" mass="15617">MSTDRERGEIICTLCRCKVPSLHGDAYTMLESYRGNDIYGSPIDWQESKRRMLDRYRRDQISHAEEIDAILHIFDKATADHMLENERRKKEAILQGAVIDVNVEGNNTDWHNPDVHAKRYMTEEGAKTQFHRR</sequence>
<proteinExistence type="predicted"/>
<accession>A0A9P4H4Z7</accession>
<evidence type="ECO:0000313" key="1">
    <source>
        <dbReference type="EMBL" id="KAF2027339.1"/>
    </source>
</evidence>
<dbReference type="OrthoDB" id="3753068at2759"/>
<dbReference type="AlphaFoldDB" id="A0A9P4H4Z7"/>
<dbReference type="Proteomes" id="UP000799777">
    <property type="component" value="Unassembled WGS sequence"/>
</dbReference>
<organism evidence="1 2">
    <name type="scientific">Setomelanomma holmii</name>
    <dbReference type="NCBI Taxonomy" id="210430"/>
    <lineage>
        <taxon>Eukaryota</taxon>
        <taxon>Fungi</taxon>
        <taxon>Dikarya</taxon>
        <taxon>Ascomycota</taxon>
        <taxon>Pezizomycotina</taxon>
        <taxon>Dothideomycetes</taxon>
        <taxon>Pleosporomycetidae</taxon>
        <taxon>Pleosporales</taxon>
        <taxon>Pleosporineae</taxon>
        <taxon>Phaeosphaeriaceae</taxon>
        <taxon>Setomelanomma</taxon>
    </lineage>
</organism>
<dbReference type="EMBL" id="ML978228">
    <property type="protein sequence ID" value="KAF2027339.1"/>
    <property type="molecule type" value="Genomic_DNA"/>
</dbReference>
<name>A0A9P4H4Z7_9PLEO</name>
<comment type="caution">
    <text evidence="1">The sequence shown here is derived from an EMBL/GenBank/DDBJ whole genome shotgun (WGS) entry which is preliminary data.</text>
</comment>
<reference evidence="1" key="1">
    <citation type="journal article" date="2020" name="Stud. Mycol.">
        <title>101 Dothideomycetes genomes: a test case for predicting lifestyles and emergence of pathogens.</title>
        <authorList>
            <person name="Haridas S."/>
            <person name="Albert R."/>
            <person name="Binder M."/>
            <person name="Bloem J."/>
            <person name="Labutti K."/>
            <person name="Salamov A."/>
            <person name="Andreopoulos B."/>
            <person name="Baker S."/>
            <person name="Barry K."/>
            <person name="Bills G."/>
            <person name="Bluhm B."/>
            <person name="Cannon C."/>
            <person name="Castanera R."/>
            <person name="Culley D."/>
            <person name="Daum C."/>
            <person name="Ezra D."/>
            <person name="Gonzalez J."/>
            <person name="Henrissat B."/>
            <person name="Kuo A."/>
            <person name="Liang C."/>
            <person name="Lipzen A."/>
            <person name="Lutzoni F."/>
            <person name="Magnuson J."/>
            <person name="Mondo S."/>
            <person name="Nolan M."/>
            <person name="Ohm R."/>
            <person name="Pangilinan J."/>
            <person name="Park H.-J."/>
            <person name="Ramirez L."/>
            <person name="Alfaro M."/>
            <person name="Sun H."/>
            <person name="Tritt A."/>
            <person name="Yoshinaga Y."/>
            <person name="Zwiers L.-H."/>
            <person name="Turgeon B."/>
            <person name="Goodwin S."/>
            <person name="Spatafora J."/>
            <person name="Crous P."/>
            <person name="Grigoriev I."/>
        </authorList>
    </citation>
    <scope>NUCLEOTIDE SEQUENCE</scope>
    <source>
        <strain evidence="1">CBS 110217</strain>
    </source>
</reference>
<protein>
    <submittedName>
        <fullName evidence="1">Uncharacterized protein</fullName>
    </submittedName>
</protein>